<dbReference type="EMBL" id="MLKD01000004">
    <property type="protein sequence ID" value="OQE27640.1"/>
    <property type="molecule type" value="Genomic_DNA"/>
</dbReference>
<proteinExistence type="predicted"/>
<dbReference type="STRING" id="303698.A0A1V6TP18"/>
<dbReference type="Pfam" id="PF11720">
    <property type="entry name" value="Inhibitor_I78"/>
    <property type="match status" value="1"/>
</dbReference>
<accession>A0A1V6TP18</accession>
<name>A0A1V6TP18_9EURO</name>
<gene>
    <name evidence="1" type="ORF">PENSTE_c004G03031</name>
</gene>
<evidence type="ECO:0008006" key="3">
    <source>
        <dbReference type="Google" id="ProtNLM"/>
    </source>
</evidence>
<protein>
    <recommendedName>
        <fullName evidence="3">Proteinase inhibitor I78</fullName>
    </recommendedName>
</protein>
<sequence length="80" mass="8880">MPLVAPGINSDMGDKSEWVNKLMGKKISDAGSDEVSFAKKDLPESHRVVKPGEMQTMDHRPERLNVHVDEDGTVRDVTYG</sequence>
<evidence type="ECO:0000313" key="2">
    <source>
        <dbReference type="Proteomes" id="UP000191285"/>
    </source>
</evidence>
<dbReference type="InterPro" id="IPR021719">
    <property type="entry name" value="Prot_inh_I78"/>
</dbReference>
<dbReference type="Proteomes" id="UP000191285">
    <property type="component" value="Unassembled WGS sequence"/>
</dbReference>
<evidence type="ECO:0000313" key="1">
    <source>
        <dbReference type="EMBL" id="OQE27640.1"/>
    </source>
</evidence>
<dbReference type="PANTHER" id="PTHR39600:SF1">
    <property type="entry name" value="PEPTIDASE INHIBITOR I78 FAMILY PROTEIN"/>
    <property type="match status" value="1"/>
</dbReference>
<dbReference type="PANTHER" id="PTHR39600">
    <property type="entry name" value="PEPTIDASE INHIBITOR I78 FAMILY PROTEIN"/>
    <property type="match status" value="1"/>
</dbReference>
<keyword evidence="2" id="KW-1185">Reference proteome</keyword>
<dbReference type="OrthoDB" id="10013825at2759"/>
<organism evidence="1 2">
    <name type="scientific">Penicillium steckii</name>
    <dbReference type="NCBI Taxonomy" id="303698"/>
    <lineage>
        <taxon>Eukaryota</taxon>
        <taxon>Fungi</taxon>
        <taxon>Dikarya</taxon>
        <taxon>Ascomycota</taxon>
        <taxon>Pezizomycotina</taxon>
        <taxon>Eurotiomycetes</taxon>
        <taxon>Eurotiomycetidae</taxon>
        <taxon>Eurotiales</taxon>
        <taxon>Aspergillaceae</taxon>
        <taxon>Penicillium</taxon>
    </lineage>
</organism>
<comment type="caution">
    <text evidence="1">The sequence shown here is derived from an EMBL/GenBank/DDBJ whole genome shotgun (WGS) entry which is preliminary data.</text>
</comment>
<dbReference type="Gene3D" id="3.30.10.10">
    <property type="entry name" value="Trypsin Inhibitor V, subunit A"/>
    <property type="match status" value="1"/>
</dbReference>
<reference evidence="2" key="1">
    <citation type="journal article" date="2017" name="Nat. Microbiol.">
        <title>Global analysis of biosynthetic gene clusters reveals vast potential of secondary metabolite production in Penicillium species.</title>
        <authorList>
            <person name="Nielsen J.C."/>
            <person name="Grijseels S."/>
            <person name="Prigent S."/>
            <person name="Ji B."/>
            <person name="Dainat J."/>
            <person name="Nielsen K.F."/>
            <person name="Frisvad J.C."/>
            <person name="Workman M."/>
            <person name="Nielsen J."/>
        </authorList>
    </citation>
    <scope>NUCLEOTIDE SEQUENCE [LARGE SCALE GENOMIC DNA]</scope>
    <source>
        <strain evidence="2">IBT 24891</strain>
    </source>
</reference>
<dbReference type="AlphaFoldDB" id="A0A1V6TP18"/>